<reference evidence="6" key="1">
    <citation type="submission" date="2023-07" db="EMBL/GenBank/DDBJ databases">
        <title>A chromosome-level genome assembly of Lolium multiflorum.</title>
        <authorList>
            <person name="Chen Y."/>
            <person name="Copetti D."/>
            <person name="Kolliker R."/>
            <person name="Studer B."/>
        </authorList>
    </citation>
    <scope>NUCLEOTIDE SEQUENCE</scope>
    <source>
        <strain evidence="6">02402/16</strain>
        <tissue evidence="6">Leaf</tissue>
    </source>
</reference>
<dbReference type="GO" id="GO:0003723">
    <property type="term" value="F:RNA binding"/>
    <property type="evidence" value="ECO:0007669"/>
    <property type="project" value="TreeGrafter"/>
</dbReference>
<dbReference type="Gene3D" id="3.40.50.12390">
    <property type="match status" value="2"/>
</dbReference>
<gene>
    <name evidence="6" type="ORF">QYE76_016388</name>
</gene>
<dbReference type="GO" id="GO:0004534">
    <property type="term" value="F:5'-3' RNA exonuclease activity"/>
    <property type="evidence" value="ECO:0007669"/>
    <property type="project" value="TreeGrafter"/>
</dbReference>
<dbReference type="EMBL" id="JAUUTY010000074">
    <property type="protein sequence ID" value="KAK1603325.1"/>
    <property type="molecule type" value="Genomic_DNA"/>
</dbReference>
<organism evidence="6 7">
    <name type="scientific">Lolium multiflorum</name>
    <name type="common">Italian ryegrass</name>
    <name type="synonym">Lolium perenne subsp. multiflorum</name>
    <dbReference type="NCBI Taxonomy" id="4521"/>
    <lineage>
        <taxon>Eukaryota</taxon>
        <taxon>Viridiplantae</taxon>
        <taxon>Streptophyta</taxon>
        <taxon>Embryophyta</taxon>
        <taxon>Tracheophyta</taxon>
        <taxon>Spermatophyta</taxon>
        <taxon>Magnoliopsida</taxon>
        <taxon>Liliopsida</taxon>
        <taxon>Poales</taxon>
        <taxon>Poaceae</taxon>
        <taxon>BOP clade</taxon>
        <taxon>Pooideae</taxon>
        <taxon>Poodae</taxon>
        <taxon>Poeae</taxon>
        <taxon>Poeae Chloroplast Group 2 (Poeae type)</taxon>
        <taxon>Loliodinae</taxon>
        <taxon>Loliinae</taxon>
        <taxon>Lolium</taxon>
    </lineage>
</organism>
<dbReference type="Pfam" id="PF17846">
    <property type="entry name" value="XRN_M"/>
    <property type="match status" value="1"/>
</dbReference>
<keyword evidence="7" id="KW-1185">Reference proteome</keyword>
<dbReference type="PANTHER" id="PTHR12341">
    <property type="entry name" value="5'-&gt;3' EXORIBONUCLEASE"/>
    <property type="match status" value="1"/>
</dbReference>
<dbReference type="GO" id="GO:0005634">
    <property type="term" value="C:nucleus"/>
    <property type="evidence" value="ECO:0007669"/>
    <property type="project" value="TreeGrafter"/>
</dbReference>
<dbReference type="Proteomes" id="UP001231189">
    <property type="component" value="Unassembled WGS sequence"/>
</dbReference>
<keyword evidence="2" id="KW-0378">Hydrolase</keyword>
<dbReference type="AlphaFoldDB" id="A0AAD8QJ85"/>
<keyword evidence="3" id="KW-0269">Exonuclease</keyword>
<evidence type="ECO:0000256" key="2">
    <source>
        <dbReference type="ARBA" id="ARBA00022801"/>
    </source>
</evidence>
<sequence>MNEIIYKCFRMNNGLVYHWFFDYMDRLFLMVRPRKLLYLAVDGVAPMAKMNKLRQAYFKSAKHATDAEAEAILLTEIFRAKGKEVLPRDKYELEDHTVKMPGTEFMEKISVLLEYYIRKRLNTDPKWKDIKVILSDANVPGEAEHKIMSFIRAQRSMENYDPNTYHCLYGHDADLIMLALASHEVHMSILREVGNSSKIPARLYQYVDMWVLREYLELEMKTPDCKQDTERLIDDFIFICFFMGNDFIPRIPSLEINEFGVDLLIEVYKTTFNKMGGYIVNTDKIKDNHGAYLQVSRLEKFFDELSLCEEKILLKRYELREHLLCKIQREAAETEWNERSSDSLEESPDGSCSTCMLFLKQGSARTFSGTNVIKNTRELWRTARTVCHNKGNLFRKRACTQDRLRPGWKSRFCREKSGAETSNEAGWLQPEMVQKYLEGLCWMLRCYFSEVPSWTWCYPFYYSPLACDFKCLSQFKVSFTVDKPLRPFDQLMAILPPEKHVLSCALPACYIKLIDCEESTIRIFYPSEFEMDADGKRFLSQGVAKLPFVDKELLLSATKTVEKELMEDEMRRNNIRQERIFLRCSHSLANHAAFVPTSESPQKRLPICTSEIGGWFSHEEEFQTFASRRDQVNCSYIWPIDPDMSVSAMFFNPEAVKPISRLLEGVIVPDKTVTEADIRKRPLWHTYPGPRLPTVAHRPETLGQWKAMPREEHKPGGEGWLGRGRGGTAAVAEAQQIGSNNSYGRARGGGYGRDSRGVDMAQSPRLDSGGECVSRPGLAWAGGVGGPPALQRQQTEGWQVGLWARGGGNPMRRMRHWAMRELEEVLREEQQDLKADNMLALWRMPLLEEAPDSYDSRCSFHCISGDRHPCMSAMAPGQQPCLLQSAETHLDRPPDDSLQVKPFIITHLPSLYTYPIVAIRHSP</sequence>
<dbReference type="Gene3D" id="1.25.40.1050">
    <property type="match status" value="1"/>
</dbReference>
<comment type="caution">
    <text evidence="6">The sequence shown here is derived from an EMBL/GenBank/DDBJ whole genome shotgun (WGS) entry which is preliminary data.</text>
</comment>
<dbReference type="InterPro" id="IPR027073">
    <property type="entry name" value="5_3_exoribonuclease"/>
</dbReference>
<dbReference type="Pfam" id="PF03159">
    <property type="entry name" value="XRN_N"/>
    <property type="match status" value="1"/>
</dbReference>
<feature type="domain" description="Xrn1 N-terminal" evidence="4">
    <location>
        <begin position="1"/>
        <end position="192"/>
    </location>
</feature>
<evidence type="ECO:0000256" key="1">
    <source>
        <dbReference type="ARBA" id="ARBA00022722"/>
    </source>
</evidence>
<feature type="domain" description="Xrn1 helical" evidence="5">
    <location>
        <begin position="227"/>
        <end position="678"/>
    </location>
</feature>
<evidence type="ECO:0000256" key="3">
    <source>
        <dbReference type="ARBA" id="ARBA00022839"/>
    </source>
</evidence>
<dbReference type="CDD" id="cd18673">
    <property type="entry name" value="PIN_XRN1-2-like"/>
    <property type="match status" value="1"/>
</dbReference>
<evidence type="ECO:0000313" key="6">
    <source>
        <dbReference type="EMBL" id="KAK1603325.1"/>
    </source>
</evidence>
<keyword evidence="1" id="KW-0540">Nuclease</keyword>
<evidence type="ECO:0000259" key="5">
    <source>
        <dbReference type="Pfam" id="PF17846"/>
    </source>
</evidence>
<dbReference type="InterPro" id="IPR004859">
    <property type="entry name" value="Xrn1_N"/>
</dbReference>
<evidence type="ECO:0000313" key="7">
    <source>
        <dbReference type="Proteomes" id="UP001231189"/>
    </source>
</evidence>
<dbReference type="InterPro" id="IPR041412">
    <property type="entry name" value="Xrn1_helical"/>
</dbReference>
<proteinExistence type="predicted"/>
<name>A0AAD8QJ85_LOLMU</name>
<accession>A0AAD8QJ85</accession>
<protein>
    <submittedName>
        <fullName evidence="6">Uncharacterized protein</fullName>
    </submittedName>
</protein>
<evidence type="ECO:0000259" key="4">
    <source>
        <dbReference type="Pfam" id="PF03159"/>
    </source>
</evidence>
<dbReference type="PANTHER" id="PTHR12341:SF54">
    <property type="entry name" value="5'-3' EXORIBONUCLEASE"/>
    <property type="match status" value="1"/>
</dbReference>
<dbReference type="GO" id="GO:0000956">
    <property type="term" value="P:nuclear-transcribed mRNA catabolic process"/>
    <property type="evidence" value="ECO:0007669"/>
    <property type="project" value="TreeGrafter"/>
</dbReference>